<dbReference type="Gene3D" id="2.60.20.10">
    <property type="entry name" value="Crystallins"/>
    <property type="match status" value="1"/>
</dbReference>
<dbReference type="AlphaFoldDB" id="A0ABD3FRR8"/>
<protein>
    <submittedName>
        <fullName evidence="2">Uncharacterized protein</fullName>
    </submittedName>
</protein>
<keyword evidence="1" id="KW-0732">Signal</keyword>
<organism evidence="2 3">
    <name type="scientific">Phytophthora oleae</name>
    <dbReference type="NCBI Taxonomy" id="2107226"/>
    <lineage>
        <taxon>Eukaryota</taxon>
        <taxon>Sar</taxon>
        <taxon>Stramenopiles</taxon>
        <taxon>Oomycota</taxon>
        <taxon>Peronosporomycetes</taxon>
        <taxon>Peronosporales</taxon>
        <taxon>Peronosporaceae</taxon>
        <taxon>Phytophthora</taxon>
    </lineage>
</organism>
<evidence type="ECO:0000313" key="3">
    <source>
        <dbReference type="Proteomes" id="UP001632037"/>
    </source>
</evidence>
<proteinExistence type="predicted"/>
<evidence type="ECO:0000313" key="2">
    <source>
        <dbReference type="EMBL" id="KAL3669388.1"/>
    </source>
</evidence>
<accession>A0ABD3FRR8</accession>
<name>A0ABD3FRR8_9STRA</name>
<reference evidence="2 3" key="1">
    <citation type="submission" date="2024-09" db="EMBL/GenBank/DDBJ databases">
        <title>Genome sequencing and assembly of Phytophthora oleae, isolate VK10A, causative agent of rot of olive drupes.</title>
        <authorList>
            <person name="Conti Taguali S."/>
            <person name="Riolo M."/>
            <person name="La Spada F."/>
            <person name="Cacciola S.O."/>
            <person name="Dionisio G."/>
        </authorList>
    </citation>
    <scope>NUCLEOTIDE SEQUENCE [LARGE SCALE GENOMIC DNA]</scope>
    <source>
        <strain evidence="2 3">VK10A</strain>
    </source>
</reference>
<dbReference type="Proteomes" id="UP001632037">
    <property type="component" value="Unassembled WGS sequence"/>
</dbReference>
<dbReference type="EMBL" id="JBIMZQ010000009">
    <property type="protein sequence ID" value="KAL3669388.1"/>
    <property type="molecule type" value="Genomic_DNA"/>
</dbReference>
<keyword evidence="3" id="KW-1185">Reference proteome</keyword>
<feature type="chain" id="PRO_5044853358" evidence="1">
    <location>
        <begin position="23"/>
        <end position="140"/>
    </location>
</feature>
<sequence>MARFPSLIVFCTLAFLGNVVSAWYGTVTFYSDVYFKGPTYPWGISKSQRCYNLACWDNRASSVKWEGLPTKGSFNGKSRIAFFTEKDCKGDSRDWPTYEGNYPQDFTLDKINDDVSSFIVWETSKKTTNGRDTPCPWGTS</sequence>
<comment type="caution">
    <text evidence="2">The sequence shown here is derived from an EMBL/GenBank/DDBJ whole genome shotgun (WGS) entry which is preliminary data.</text>
</comment>
<gene>
    <name evidence="2" type="ORF">V7S43_005784</name>
</gene>
<feature type="signal peptide" evidence="1">
    <location>
        <begin position="1"/>
        <end position="22"/>
    </location>
</feature>
<evidence type="ECO:0000256" key="1">
    <source>
        <dbReference type="SAM" id="SignalP"/>
    </source>
</evidence>